<evidence type="ECO:0000313" key="4">
    <source>
        <dbReference type="EMBL" id="AEB11327.1"/>
    </source>
</evidence>
<dbReference type="InterPro" id="IPR001789">
    <property type="entry name" value="Sig_transdc_resp-reg_receiver"/>
</dbReference>
<feature type="modified residue" description="4-aspartylphosphate" evidence="2">
    <location>
        <position position="54"/>
    </location>
</feature>
<gene>
    <name evidence="4" type="ordered locus">Marky_0576</name>
</gene>
<dbReference type="PANTHER" id="PTHR44591">
    <property type="entry name" value="STRESS RESPONSE REGULATOR PROTEIN 1"/>
    <property type="match status" value="1"/>
</dbReference>
<dbReference type="eggNOG" id="COG3706">
    <property type="taxonomic scope" value="Bacteria"/>
</dbReference>
<dbReference type="InterPro" id="IPR050595">
    <property type="entry name" value="Bact_response_regulator"/>
</dbReference>
<dbReference type="PROSITE" id="PS50110">
    <property type="entry name" value="RESPONSE_REGULATORY"/>
    <property type="match status" value="1"/>
</dbReference>
<evidence type="ECO:0000259" key="3">
    <source>
        <dbReference type="PROSITE" id="PS50110"/>
    </source>
</evidence>
<accession>F2NNV3</accession>
<evidence type="ECO:0000256" key="1">
    <source>
        <dbReference type="ARBA" id="ARBA00022553"/>
    </source>
</evidence>
<sequence length="124" mass="13988">MSPREAVVLSENPPVRAHLEILLEAEGFRVAAFEGVQEAMEHLKRTTPDLVVLDEGRAVDALGVAWRLKRVRRLKGVPVVILAAREDDRTRVTAELARVDRVISKPLEERKVRAALRDLFRFTG</sequence>
<keyword evidence="5" id="KW-1185">Reference proteome</keyword>
<evidence type="ECO:0000313" key="5">
    <source>
        <dbReference type="Proteomes" id="UP000007030"/>
    </source>
</evidence>
<dbReference type="SMART" id="SM00448">
    <property type="entry name" value="REC"/>
    <property type="match status" value="1"/>
</dbReference>
<dbReference type="SUPFAM" id="SSF52172">
    <property type="entry name" value="CheY-like"/>
    <property type="match status" value="1"/>
</dbReference>
<dbReference type="Gene3D" id="3.40.50.2300">
    <property type="match status" value="1"/>
</dbReference>
<evidence type="ECO:0000256" key="2">
    <source>
        <dbReference type="PROSITE-ProRule" id="PRU00169"/>
    </source>
</evidence>
<proteinExistence type="predicted"/>
<dbReference type="OrthoDB" id="34379at2"/>
<dbReference type="RefSeq" id="WP_013703379.1">
    <property type="nucleotide sequence ID" value="NC_015387.1"/>
</dbReference>
<name>F2NNV3_MARHT</name>
<organism evidence="4 5">
    <name type="scientific">Marinithermus hydrothermalis (strain DSM 14884 / JCM 11576 / T1)</name>
    <dbReference type="NCBI Taxonomy" id="869210"/>
    <lineage>
        <taxon>Bacteria</taxon>
        <taxon>Thermotogati</taxon>
        <taxon>Deinococcota</taxon>
        <taxon>Deinococci</taxon>
        <taxon>Thermales</taxon>
        <taxon>Thermaceae</taxon>
        <taxon>Marinithermus</taxon>
    </lineage>
</organism>
<dbReference type="InterPro" id="IPR011006">
    <property type="entry name" value="CheY-like_superfamily"/>
</dbReference>
<dbReference type="KEGG" id="mhd:Marky_0576"/>
<dbReference type="EMBL" id="CP002630">
    <property type="protein sequence ID" value="AEB11327.1"/>
    <property type="molecule type" value="Genomic_DNA"/>
</dbReference>
<dbReference type="CDD" id="cd00156">
    <property type="entry name" value="REC"/>
    <property type="match status" value="1"/>
</dbReference>
<reference evidence="4 5" key="1">
    <citation type="journal article" date="2012" name="Stand. Genomic Sci.">
        <title>Complete genome sequence of the aerobic, heterotroph Marinithermus hydrothermalis type strain (T1(T)) from a deep-sea hydrothermal vent chimney.</title>
        <authorList>
            <person name="Copeland A."/>
            <person name="Gu W."/>
            <person name="Yasawong M."/>
            <person name="Lapidus A."/>
            <person name="Lucas S."/>
            <person name="Deshpande S."/>
            <person name="Pagani I."/>
            <person name="Tapia R."/>
            <person name="Cheng J.F."/>
            <person name="Goodwin L.A."/>
            <person name="Pitluck S."/>
            <person name="Liolios K."/>
            <person name="Ivanova N."/>
            <person name="Mavromatis K."/>
            <person name="Mikhailova N."/>
            <person name="Pati A."/>
            <person name="Chen A."/>
            <person name="Palaniappan K."/>
            <person name="Land M."/>
            <person name="Pan C."/>
            <person name="Brambilla E.M."/>
            <person name="Rohde M."/>
            <person name="Tindall B.J."/>
            <person name="Sikorski J."/>
            <person name="Goker M."/>
            <person name="Detter J.C."/>
            <person name="Bristow J."/>
            <person name="Eisen J.A."/>
            <person name="Markowitz V."/>
            <person name="Hugenholtz P."/>
            <person name="Kyrpides N.C."/>
            <person name="Klenk H.P."/>
            <person name="Woyke T."/>
        </authorList>
    </citation>
    <scope>NUCLEOTIDE SEQUENCE [LARGE SCALE GENOMIC DNA]</scope>
    <source>
        <strain evidence="5">DSM 14884 / JCM 11576 / T1</strain>
    </source>
</reference>
<dbReference type="HOGENOM" id="CLU_000445_69_17_0"/>
<keyword evidence="1 2" id="KW-0597">Phosphoprotein</keyword>
<dbReference type="GO" id="GO:0000160">
    <property type="term" value="P:phosphorelay signal transduction system"/>
    <property type="evidence" value="ECO:0007669"/>
    <property type="project" value="InterPro"/>
</dbReference>
<dbReference type="Proteomes" id="UP000007030">
    <property type="component" value="Chromosome"/>
</dbReference>
<dbReference type="Pfam" id="PF00072">
    <property type="entry name" value="Response_reg"/>
    <property type="match status" value="1"/>
</dbReference>
<dbReference type="STRING" id="869210.Marky_0576"/>
<protein>
    <submittedName>
        <fullName evidence="4">Response regulator receiver</fullName>
    </submittedName>
</protein>
<dbReference type="PANTHER" id="PTHR44591:SF18">
    <property type="entry name" value="REGULATORY PROTEIN"/>
    <property type="match status" value="1"/>
</dbReference>
<feature type="domain" description="Response regulatory" evidence="3">
    <location>
        <begin position="5"/>
        <end position="120"/>
    </location>
</feature>
<dbReference type="AlphaFoldDB" id="F2NNV3"/>